<dbReference type="Proteomes" id="UP000750334">
    <property type="component" value="Unassembled WGS sequence"/>
</dbReference>
<evidence type="ECO:0000313" key="10">
    <source>
        <dbReference type="EMBL" id="KAG0662976.1"/>
    </source>
</evidence>
<dbReference type="Gene3D" id="1.10.510.10">
    <property type="entry name" value="Transferase(Phosphotransferase) domain 1"/>
    <property type="match status" value="1"/>
</dbReference>
<feature type="domain" description="Protein kinase" evidence="9">
    <location>
        <begin position="317"/>
        <end position="568"/>
    </location>
</feature>
<name>A0A9P6W5G5_MAUEX</name>
<evidence type="ECO:0000313" key="11">
    <source>
        <dbReference type="Proteomes" id="UP000750334"/>
    </source>
</evidence>
<evidence type="ECO:0000256" key="4">
    <source>
        <dbReference type="ARBA" id="ARBA00022723"/>
    </source>
</evidence>
<comment type="cofactor">
    <cofactor evidence="1">
        <name>Mg(2+)</name>
        <dbReference type="ChEBI" id="CHEBI:18420"/>
    </cofactor>
</comment>
<feature type="binding site" evidence="8">
    <location>
        <position position="346"/>
    </location>
    <ligand>
        <name>ATP</name>
        <dbReference type="ChEBI" id="CHEBI:30616"/>
    </ligand>
</feature>
<dbReference type="PROSITE" id="PS00107">
    <property type="entry name" value="PROTEIN_KINASE_ATP"/>
    <property type="match status" value="1"/>
</dbReference>
<dbReference type="PANTHER" id="PTHR45832">
    <property type="entry name" value="SERINE/THREONINE-PROTEIN KINASE SAMKA-RELATED-RELATED"/>
    <property type="match status" value="1"/>
</dbReference>
<dbReference type="GO" id="GO:0046872">
    <property type="term" value="F:metal ion binding"/>
    <property type="evidence" value="ECO:0007669"/>
    <property type="project" value="UniProtKB-KW"/>
</dbReference>
<organism evidence="10 11">
    <name type="scientific">Maudiozyma exigua</name>
    <name type="common">Yeast</name>
    <name type="synonym">Kazachstania exigua</name>
    <dbReference type="NCBI Taxonomy" id="34358"/>
    <lineage>
        <taxon>Eukaryota</taxon>
        <taxon>Fungi</taxon>
        <taxon>Dikarya</taxon>
        <taxon>Ascomycota</taxon>
        <taxon>Saccharomycotina</taxon>
        <taxon>Saccharomycetes</taxon>
        <taxon>Saccharomycetales</taxon>
        <taxon>Saccharomycetaceae</taxon>
        <taxon>Maudiozyma</taxon>
    </lineage>
</organism>
<evidence type="ECO:0000256" key="2">
    <source>
        <dbReference type="ARBA" id="ARBA00008874"/>
    </source>
</evidence>
<proteinExistence type="inferred from homology"/>
<dbReference type="GO" id="GO:0004672">
    <property type="term" value="F:protein kinase activity"/>
    <property type="evidence" value="ECO:0007669"/>
    <property type="project" value="InterPro"/>
</dbReference>
<gene>
    <name evidence="10" type="primary">PAK1</name>
    <name evidence="10" type="ORF">C6P45_000928</name>
</gene>
<comment type="caution">
    <text evidence="10">The sequence shown here is derived from an EMBL/GenBank/DDBJ whole genome shotgun (WGS) entry which is preliminary data.</text>
</comment>
<dbReference type="PANTHER" id="PTHR45832:SF22">
    <property type="entry name" value="SERINE_THREONINE-PROTEIN KINASE SAMKA-RELATED"/>
    <property type="match status" value="1"/>
</dbReference>
<evidence type="ECO:0000259" key="9">
    <source>
        <dbReference type="PROSITE" id="PS50011"/>
    </source>
</evidence>
<dbReference type="Pfam" id="PF00069">
    <property type="entry name" value="Pkinase"/>
    <property type="match status" value="1"/>
</dbReference>
<dbReference type="OrthoDB" id="3972588at2759"/>
<comment type="similarity">
    <text evidence="2">Belongs to the protein kinase superfamily. STE Ser/Thr protein kinase family. STE20 subfamily.</text>
</comment>
<dbReference type="PROSITE" id="PS50011">
    <property type="entry name" value="PROTEIN_KINASE_DOM"/>
    <property type="match status" value="1"/>
</dbReference>
<evidence type="ECO:0000256" key="7">
    <source>
        <dbReference type="ARBA" id="ARBA00022842"/>
    </source>
</evidence>
<evidence type="ECO:0000256" key="8">
    <source>
        <dbReference type="PROSITE-ProRule" id="PRU10141"/>
    </source>
</evidence>
<keyword evidence="4" id="KW-0479">Metal-binding</keyword>
<sequence length="586" mass="66688">MIEDDNCSECFIFDKHLDNDYNSSNNNEKLIDAMRREYGPQNFIKDLTTNQSFEIINNKINYEQSEYLNNISIVSHTTTQLQTPINSNDNEYTRTVSPELSLDTLFSNSDITEIITTPNDSTRKIIPKSDSNPIENNKNKNRNYCSTVQNIFQNITRSTNDTTSINDATPRSHNNDTFSDFRGVFINTENNTSSKKIKFTKTLQNIILHKSNTIQNIPPYIETHDNGLKSRKHSFSKIISNISKIKTKPSTFSNVPLLPSDSENESHQNFGNRSSSCSLFRKSDTFQISFPSKDVSDNQILKDLKLISSQEDPYIKFKNMEKIGYGGSAEVYLSYNKSQMNYTALKKIEVSKQKNKKLIMNELLVLKTKSHPNIVSFRNSYWVRGELWIEMEYLEGGCLTDIIRNHQLSETEISAICAEILKALRFLHSSGIVHRDIKSDNILLSSAGDVKLSDFGFCSYISNSSKTNNTVIGTPYWMAPEVISGMEYSYEVDIWSLGITIIEMVDREPPYIEETPLNALNMILAKGVPVIKNTGKIGKSLEAFITKCLAYDPQERPTSMELLKHSFIANSENRLDTLSHLIKQLS</sequence>
<evidence type="ECO:0000256" key="6">
    <source>
        <dbReference type="ARBA" id="ARBA00022840"/>
    </source>
</evidence>
<dbReference type="InterPro" id="IPR017441">
    <property type="entry name" value="Protein_kinase_ATP_BS"/>
</dbReference>
<keyword evidence="5 8" id="KW-0547">Nucleotide-binding</keyword>
<dbReference type="Gene3D" id="3.30.200.20">
    <property type="entry name" value="Phosphorylase Kinase, domain 1"/>
    <property type="match status" value="1"/>
</dbReference>
<dbReference type="AlphaFoldDB" id="A0A9P6W5G5"/>
<evidence type="ECO:0000256" key="3">
    <source>
        <dbReference type="ARBA" id="ARBA00022679"/>
    </source>
</evidence>
<dbReference type="FunFam" id="1.10.510.10:FF:000768">
    <property type="entry name" value="Non-specific serine/threonine protein kinase"/>
    <property type="match status" value="1"/>
</dbReference>
<dbReference type="InterPro" id="IPR008271">
    <property type="entry name" value="Ser/Thr_kinase_AS"/>
</dbReference>
<dbReference type="SUPFAM" id="SSF56112">
    <property type="entry name" value="Protein kinase-like (PK-like)"/>
    <property type="match status" value="1"/>
</dbReference>
<keyword evidence="10" id="KW-0418">Kinase</keyword>
<keyword evidence="6 8" id="KW-0067">ATP-binding</keyword>
<reference evidence="10 11" key="1">
    <citation type="submission" date="2020-11" db="EMBL/GenBank/DDBJ databases">
        <title>Kefir isolates.</title>
        <authorList>
            <person name="Marcisauskas S."/>
            <person name="Kim Y."/>
            <person name="Blasche S."/>
        </authorList>
    </citation>
    <scope>NUCLEOTIDE SEQUENCE [LARGE SCALE GENOMIC DNA]</scope>
    <source>
        <strain evidence="10 11">OG2</strain>
    </source>
</reference>
<keyword evidence="7" id="KW-0460">Magnesium</keyword>
<accession>A0A9P6W5G5</accession>
<protein>
    <submittedName>
        <fullName evidence="10">P21 protein (Cdc42 Rac)-activated kinase</fullName>
    </submittedName>
</protein>
<dbReference type="InterPro" id="IPR051931">
    <property type="entry name" value="PAK3-like"/>
</dbReference>
<dbReference type="InterPro" id="IPR011009">
    <property type="entry name" value="Kinase-like_dom_sf"/>
</dbReference>
<dbReference type="SMART" id="SM00220">
    <property type="entry name" value="S_TKc"/>
    <property type="match status" value="1"/>
</dbReference>
<dbReference type="EMBL" id="PUHR01000137">
    <property type="protein sequence ID" value="KAG0662976.1"/>
    <property type="molecule type" value="Genomic_DNA"/>
</dbReference>
<dbReference type="InterPro" id="IPR000719">
    <property type="entry name" value="Prot_kinase_dom"/>
</dbReference>
<keyword evidence="3" id="KW-0808">Transferase</keyword>
<keyword evidence="11" id="KW-1185">Reference proteome</keyword>
<dbReference type="PROSITE" id="PS00108">
    <property type="entry name" value="PROTEIN_KINASE_ST"/>
    <property type="match status" value="1"/>
</dbReference>
<dbReference type="GO" id="GO:0005524">
    <property type="term" value="F:ATP binding"/>
    <property type="evidence" value="ECO:0007669"/>
    <property type="project" value="UniProtKB-UniRule"/>
</dbReference>
<evidence type="ECO:0000256" key="1">
    <source>
        <dbReference type="ARBA" id="ARBA00001946"/>
    </source>
</evidence>
<evidence type="ECO:0000256" key="5">
    <source>
        <dbReference type="ARBA" id="ARBA00022741"/>
    </source>
</evidence>